<feature type="domain" description="Acyl-CoA oxidase/dehydrogenase middle" evidence="8">
    <location>
        <begin position="107"/>
        <end position="185"/>
    </location>
</feature>
<evidence type="ECO:0000259" key="8">
    <source>
        <dbReference type="Pfam" id="PF02770"/>
    </source>
</evidence>
<dbReference type="Gene3D" id="2.40.110.10">
    <property type="entry name" value="Butyryl-CoA Dehydrogenase, subunit A, domain 2"/>
    <property type="match status" value="1"/>
</dbReference>
<dbReference type="Pfam" id="PF02770">
    <property type="entry name" value="Acyl-CoA_dh_M"/>
    <property type="match status" value="1"/>
</dbReference>
<organism evidence="10 11">
    <name type="scientific">Effrenium voratum</name>
    <dbReference type="NCBI Taxonomy" id="2562239"/>
    <lineage>
        <taxon>Eukaryota</taxon>
        <taxon>Sar</taxon>
        <taxon>Alveolata</taxon>
        <taxon>Dinophyceae</taxon>
        <taxon>Suessiales</taxon>
        <taxon>Symbiodiniaceae</taxon>
        <taxon>Effrenium</taxon>
    </lineage>
</organism>
<dbReference type="Gene3D" id="1.10.540.10">
    <property type="entry name" value="Acyl-CoA dehydrogenase/oxidase, N-terminal domain"/>
    <property type="match status" value="1"/>
</dbReference>
<dbReference type="GO" id="GO:0003995">
    <property type="term" value="F:acyl-CoA dehydrogenase activity"/>
    <property type="evidence" value="ECO:0007669"/>
    <property type="project" value="TreeGrafter"/>
</dbReference>
<keyword evidence="11" id="KW-1185">Reference proteome</keyword>
<dbReference type="Proteomes" id="UP001178507">
    <property type="component" value="Unassembled WGS sequence"/>
</dbReference>
<dbReference type="SUPFAM" id="SSF47203">
    <property type="entry name" value="Acyl-CoA dehydrogenase C-terminal domain-like"/>
    <property type="match status" value="1"/>
</dbReference>
<name>A0AA36MLQ2_9DINO</name>
<dbReference type="InterPro" id="IPR006091">
    <property type="entry name" value="Acyl-CoA_Oxase/DH_mid-dom"/>
</dbReference>
<keyword evidence="5 6" id="KW-0560">Oxidoreductase</keyword>
<evidence type="ECO:0000259" key="9">
    <source>
        <dbReference type="Pfam" id="PF02771"/>
    </source>
</evidence>
<proteinExistence type="inferred from homology"/>
<evidence type="ECO:0000256" key="4">
    <source>
        <dbReference type="ARBA" id="ARBA00022827"/>
    </source>
</evidence>
<accession>A0AA36MLQ2</accession>
<evidence type="ECO:0000256" key="3">
    <source>
        <dbReference type="ARBA" id="ARBA00022630"/>
    </source>
</evidence>
<dbReference type="EMBL" id="CAUJNA010000154">
    <property type="protein sequence ID" value="CAJ1372750.1"/>
    <property type="molecule type" value="Genomic_DNA"/>
</dbReference>
<feature type="domain" description="Acyl-CoA dehydrogenase/oxidase N-terminal" evidence="9">
    <location>
        <begin position="10"/>
        <end position="88"/>
    </location>
</feature>
<dbReference type="Pfam" id="PF02771">
    <property type="entry name" value="Acyl-CoA_dh_N"/>
    <property type="match status" value="1"/>
</dbReference>
<keyword evidence="4 6" id="KW-0274">FAD</keyword>
<dbReference type="InterPro" id="IPR046373">
    <property type="entry name" value="Acyl-CoA_Oxase/DH_mid-dom_sf"/>
</dbReference>
<dbReference type="InterPro" id="IPR036250">
    <property type="entry name" value="AcylCo_DH-like_C"/>
</dbReference>
<dbReference type="InterPro" id="IPR009075">
    <property type="entry name" value="AcylCo_DH/oxidase_C"/>
</dbReference>
<gene>
    <name evidence="10" type="ORF">EVOR1521_LOCUS2759</name>
</gene>
<dbReference type="InterPro" id="IPR013786">
    <property type="entry name" value="AcylCoA_DH/ox_N"/>
</dbReference>
<sequence>MRNEGTDIGFAEPTWSAMVEMGWTGILVPEEYGGSDLGYLTFGLVLEELGKQLAASPLFASAYVGATALLLAGTEAQKSSHLPRIVDGTEIVTLAVDEGPRHAPARTALEAKSEGGKHVLTGSKTLVLEGMSATHFLVVARSTGKVGEAQGLSLFIVPADAAGLSRRAMKTMDSRGYAELNFDGVEVSDADLMGPAGQAGEVLDEILDRARAGIGAEMLGVGSQAFAMTLDYLKTRKQFGAVIGSFQALGHRAAELFAAMELARSCGEAALQEIDAQSNSVAKACSLSKAKVGDFLHTMSNQLIQIHGGIGMTDEFDAGLYLKRARVLETLYGNQSYHRDRYARLLGF</sequence>
<evidence type="ECO:0000256" key="2">
    <source>
        <dbReference type="ARBA" id="ARBA00009347"/>
    </source>
</evidence>
<dbReference type="PANTHER" id="PTHR43884:SF20">
    <property type="entry name" value="ACYL-COA DEHYDROGENASE FADE28"/>
    <property type="match status" value="1"/>
</dbReference>
<dbReference type="Pfam" id="PF00441">
    <property type="entry name" value="Acyl-CoA_dh_1"/>
    <property type="match status" value="1"/>
</dbReference>
<evidence type="ECO:0000256" key="1">
    <source>
        <dbReference type="ARBA" id="ARBA00001974"/>
    </source>
</evidence>
<evidence type="ECO:0000313" key="11">
    <source>
        <dbReference type="Proteomes" id="UP001178507"/>
    </source>
</evidence>
<keyword evidence="3 6" id="KW-0285">Flavoprotein</keyword>
<protein>
    <recommendedName>
        <fullName evidence="12">Acyl-CoA dehydrogenase</fullName>
    </recommendedName>
</protein>
<comment type="cofactor">
    <cofactor evidence="1 6">
        <name>FAD</name>
        <dbReference type="ChEBI" id="CHEBI:57692"/>
    </cofactor>
</comment>
<comment type="similarity">
    <text evidence="2 6">Belongs to the acyl-CoA dehydrogenase family.</text>
</comment>
<dbReference type="SUPFAM" id="SSF56645">
    <property type="entry name" value="Acyl-CoA dehydrogenase NM domain-like"/>
    <property type="match status" value="1"/>
</dbReference>
<evidence type="ECO:0000313" key="10">
    <source>
        <dbReference type="EMBL" id="CAJ1372750.1"/>
    </source>
</evidence>
<dbReference type="InterPro" id="IPR037069">
    <property type="entry name" value="AcylCoA_DH/ox_N_sf"/>
</dbReference>
<dbReference type="AlphaFoldDB" id="A0AA36MLQ2"/>
<dbReference type="GO" id="GO:0050660">
    <property type="term" value="F:flavin adenine dinucleotide binding"/>
    <property type="evidence" value="ECO:0007669"/>
    <property type="project" value="InterPro"/>
</dbReference>
<reference evidence="10" key="1">
    <citation type="submission" date="2023-08" db="EMBL/GenBank/DDBJ databases">
        <authorList>
            <person name="Chen Y."/>
            <person name="Shah S."/>
            <person name="Dougan E. K."/>
            <person name="Thang M."/>
            <person name="Chan C."/>
        </authorList>
    </citation>
    <scope>NUCLEOTIDE SEQUENCE</scope>
</reference>
<comment type="caution">
    <text evidence="10">The sequence shown here is derived from an EMBL/GenBank/DDBJ whole genome shotgun (WGS) entry which is preliminary data.</text>
</comment>
<dbReference type="InterPro" id="IPR009100">
    <property type="entry name" value="AcylCoA_DH/oxidase_NM_dom_sf"/>
</dbReference>
<dbReference type="CDD" id="cd00567">
    <property type="entry name" value="ACAD"/>
    <property type="match status" value="1"/>
</dbReference>
<dbReference type="Gene3D" id="1.20.140.10">
    <property type="entry name" value="Butyryl-CoA Dehydrogenase, subunit A, domain 3"/>
    <property type="match status" value="1"/>
</dbReference>
<dbReference type="PANTHER" id="PTHR43884">
    <property type="entry name" value="ACYL-COA DEHYDROGENASE"/>
    <property type="match status" value="1"/>
</dbReference>
<evidence type="ECO:0000256" key="6">
    <source>
        <dbReference type="RuleBase" id="RU362125"/>
    </source>
</evidence>
<evidence type="ECO:0000259" key="7">
    <source>
        <dbReference type="Pfam" id="PF00441"/>
    </source>
</evidence>
<feature type="domain" description="Acyl-CoA dehydrogenase/oxidase C-terminal" evidence="7">
    <location>
        <begin position="203"/>
        <end position="344"/>
    </location>
</feature>
<evidence type="ECO:0008006" key="12">
    <source>
        <dbReference type="Google" id="ProtNLM"/>
    </source>
</evidence>
<evidence type="ECO:0000256" key="5">
    <source>
        <dbReference type="ARBA" id="ARBA00023002"/>
    </source>
</evidence>